<name>A0A9P7QDT6_9HYPO</name>
<sequence length="409" mass="46333">MFRLFTPVKPRLFVALLSRRPTSTLSTPHAPARRPQEPLRILFCGSDKFSCSSLKALHQEMERKTGLVESIEVVVLPNMFQGRGMRYVEDGPCKSLAQDLGLRLYERRTFEDWDLPVGTNLIVVVSYGVFIPARILASAKYGGLNVHPSLLPDLHGAAPLHHALLRGDTHTGVSLQTLDDKAFDRGIILAQTPPPGLPISPDDNLHSLKNNTAAHGAKMLIQGLRDGLHIPPYRDVGWKAAQLKEQGIEKPQHARKTTKEDSMIQPNWTAADFFQRYRTFGKVWANAVYNRSHHVNRIILEDVEPVTLEDDYLEKLSPHEQLRLLIFENEAKEGGLPMRHERRVVWRTDCLGAALIHAKGNEWIRVRRIRVAGKHDTHSSLALPPFAQKRKDILEGEYPMFYPRPVKKV</sequence>
<accession>A0A9P7QDT6</accession>
<dbReference type="EC" id="2.1.2.9" evidence="1"/>
<dbReference type="PANTHER" id="PTHR11138:SF5">
    <property type="entry name" value="METHIONYL-TRNA FORMYLTRANSFERASE, MITOCHONDRIAL"/>
    <property type="match status" value="1"/>
</dbReference>
<dbReference type="GO" id="GO:0005739">
    <property type="term" value="C:mitochondrion"/>
    <property type="evidence" value="ECO:0007669"/>
    <property type="project" value="TreeGrafter"/>
</dbReference>
<gene>
    <name evidence="3" type="ORF">E4U09_006004</name>
</gene>
<evidence type="ECO:0000313" key="4">
    <source>
        <dbReference type="Proteomes" id="UP000707071"/>
    </source>
</evidence>
<dbReference type="AlphaFoldDB" id="A0A9P7QDT6"/>
<comment type="caution">
    <text evidence="3">The sequence shown here is derived from an EMBL/GenBank/DDBJ whole genome shotgun (WGS) entry which is preliminary data.</text>
</comment>
<reference evidence="3 4" key="1">
    <citation type="journal article" date="2020" name="bioRxiv">
        <title>Whole genome comparisons of ergot fungi reveals the divergence and evolution of species within the genus Claviceps are the result of varying mechanisms driving genome evolution and host range expansion.</title>
        <authorList>
            <person name="Wyka S.A."/>
            <person name="Mondo S.J."/>
            <person name="Liu M."/>
            <person name="Dettman J."/>
            <person name="Nalam V."/>
            <person name="Broders K.D."/>
        </authorList>
    </citation>
    <scope>NUCLEOTIDE SEQUENCE [LARGE SCALE GENOMIC DNA]</scope>
    <source>
        <strain evidence="3 4">Clav52</strain>
    </source>
</reference>
<dbReference type="InterPro" id="IPR036477">
    <property type="entry name" value="Formyl_transf_N_sf"/>
</dbReference>
<dbReference type="PANTHER" id="PTHR11138">
    <property type="entry name" value="METHIONYL-TRNA FORMYLTRANSFERASE"/>
    <property type="match status" value="1"/>
</dbReference>
<proteinExistence type="predicted"/>
<evidence type="ECO:0000256" key="1">
    <source>
        <dbReference type="ARBA" id="ARBA00012261"/>
    </source>
</evidence>
<protein>
    <recommendedName>
        <fullName evidence="1">methionyl-tRNA formyltransferase</fullName>
        <ecNumber evidence="1">2.1.2.9</ecNumber>
    </recommendedName>
</protein>
<dbReference type="InterPro" id="IPR002376">
    <property type="entry name" value="Formyl_transf_N"/>
</dbReference>
<dbReference type="CDD" id="cd08646">
    <property type="entry name" value="FMT_core_Met-tRNA-FMT_N"/>
    <property type="match status" value="1"/>
</dbReference>
<keyword evidence="4" id="KW-1185">Reference proteome</keyword>
<dbReference type="InterPro" id="IPR041711">
    <property type="entry name" value="Met-tRNA-FMT_N"/>
</dbReference>
<dbReference type="SUPFAM" id="SSF53328">
    <property type="entry name" value="Formyltransferase"/>
    <property type="match status" value="1"/>
</dbReference>
<organism evidence="3 4">
    <name type="scientific">Claviceps aff. purpurea</name>
    <dbReference type="NCBI Taxonomy" id="1967640"/>
    <lineage>
        <taxon>Eukaryota</taxon>
        <taxon>Fungi</taxon>
        <taxon>Dikarya</taxon>
        <taxon>Ascomycota</taxon>
        <taxon>Pezizomycotina</taxon>
        <taxon>Sordariomycetes</taxon>
        <taxon>Hypocreomycetidae</taxon>
        <taxon>Hypocreales</taxon>
        <taxon>Clavicipitaceae</taxon>
        <taxon>Claviceps</taxon>
    </lineage>
</organism>
<feature type="domain" description="Formyl transferase N-terminal" evidence="2">
    <location>
        <begin position="40"/>
        <end position="222"/>
    </location>
</feature>
<dbReference type="GO" id="GO:0004479">
    <property type="term" value="F:methionyl-tRNA formyltransferase activity"/>
    <property type="evidence" value="ECO:0007669"/>
    <property type="project" value="UniProtKB-EC"/>
</dbReference>
<dbReference type="Gene3D" id="3.40.50.12230">
    <property type="match status" value="1"/>
</dbReference>
<evidence type="ECO:0000259" key="2">
    <source>
        <dbReference type="Pfam" id="PF00551"/>
    </source>
</evidence>
<dbReference type="Proteomes" id="UP000707071">
    <property type="component" value="Unassembled WGS sequence"/>
</dbReference>
<evidence type="ECO:0000313" key="3">
    <source>
        <dbReference type="EMBL" id="KAG6287676.1"/>
    </source>
</evidence>
<dbReference type="Pfam" id="PF00551">
    <property type="entry name" value="Formyl_trans_N"/>
    <property type="match status" value="1"/>
</dbReference>
<dbReference type="EMBL" id="SRRH01000528">
    <property type="protein sequence ID" value="KAG6287676.1"/>
    <property type="molecule type" value="Genomic_DNA"/>
</dbReference>